<dbReference type="eggNOG" id="ENOG502ZGPT">
    <property type="taxonomic scope" value="Bacteria"/>
</dbReference>
<organism evidence="1 2">
    <name type="scientific">Cellulosilyticum lentocellum (strain ATCC 49066 / DSM 5427 / NCIMB 11756 / RHM5)</name>
    <name type="common">Clostridium lentocellum</name>
    <dbReference type="NCBI Taxonomy" id="642492"/>
    <lineage>
        <taxon>Bacteria</taxon>
        <taxon>Bacillati</taxon>
        <taxon>Bacillota</taxon>
        <taxon>Clostridia</taxon>
        <taxon>Lachnospirales</taxon>
        <taxon>Cellulosilyticaceae</taxon>
        <taxon>Cellulosilyticum</taxon>
    </lineage>
</organism>
<reference evidence="1 2" key="1">
    <citation type="journal article" date="2011" name="J. Bacteriol.">
        <title>Complete genome sequence of the cellulose-degrading bacterium Cellulosilyticum lentocellum.</title>
        <authorList>
            <consortium name="US DOE Joint Genome Institute"/>
            <person name="Miller D.A."/>
            <person name="Suen G."/>
            <person name="Bruce D."/>
            <person name="Copeland A."/>
            <person name="Cheng J.F."/>
            <person name="Detter C."/>
            <person name="Goodwin L.A."/>
            <person name="Han C.S."/>
            <person name="Hauser L.J."/>
            <person name="Land M.L."/>
            <person name="Lapidus A."/>
            <person name="Lucas S."/>
            <person name="Meincke L."/>
            <person name="Pitluck S."/>
            <person name="Tapia R."/>
            <person name="Teshima H."/>
            <person name="Woyke T."/>
            <person name="Fox B.G."/>
            <person name="Angert E.R."/>
            <person name="Currie C.R."/>
        </authorList>
    </citation>
    <scope>NUCLEOTIDE SEQUENCE [LARGE SCALE GENOMIC DNA]</scope>
    <source>
        <strain evidence="2">ATCC 49066 / DSM 5427 / NCIMB 11756 / RHM5</strain>
    </source>
</reference>
<dbReference type="EMBL" id="CP002582">
    <property type="protein sequence ID" value="ADZ82631.1"/>
    <property type="molecule type" value="Genomic_DNA"/>
</dbReference>
<dbReference type="KEGG" id="cle:Clole_0898"/>
<dbReference type="STRING" id="642492.Clole_0898"/>
<evidence type="ECO:0000313" key="1">
    <source>
        <dbReference type="EMBL" id="ADZ82631.1"/>
    </source>
</evidence>
<name>F2JQN6_CELLD</name>
<dbReference type="AlphaFoldDB" id="F2JQN6"/>
<protein>
    <recommendedName>
        <fullName evidence="3">Arginase</fullName>
    </recommendedName>
</protein>
<keyword evidence="2" id="KW-1185">Reference proteome</keyword>
<accession>F2JQN6</accession>
<dbReference type="HOGENOM" id="CLU_1179753_0_0_9"/>
<gene>
    <name evidence="1" type="ordered locus">Clole_0898</name>
</gene>
<proteinExistence type="predicted"/>
<dbReference type="Proteomes" id="UP000008467">
    <property type="component" value="Chromosome"/>
</dbReference>
<dbReference type="RefSeq" id="WP_013655932.1">
    <property type="nucleotide sequence ID" value="NC_015275.1"/>
</dbReference>
<evidence type="ECO:0008006" key="3">
    <source>
        <dbReference type="Google" id="ProtNLM"/>
    </source>
</evidence>
<sequence length="236" mass="28002">MDKVLLTIDWDYFINVHSQHYMSYRENQVNLLEEWYRRHLICLQRNEHLENFYNLTPFYKTFWKQAKKALKLKKTITIIVTEGHEEAYKIAKEWDCTEVYSLDAHSDLGYGGLAALEFEINCANWLGKLLKEKYINKANIIYSPYTKEDAEDFKEIMDAYEVHFLSLEELFTREIDVAAIHICRSGPWTPPWYDEALDEFIKQISESPVLQIEVKRSWQPKALNLADQINCFMGIL</sequence>
<evidence type="ECO:0000313" key="2">
    <source>
        <dbReference type="Proteomes" id="UP000008467"/>
    </source>
</evidence>